<evidence type="ECO:0000256" key="12">
    <source>
        <dbReference type="ARBA" id="ARBA00032044"/>
    </source>
</evidence>
<keyword evidence="8 14" id="KW-0460">Magnesium</keyword>
<evidence type="ECO:0000256" key="11">
    <source>
        <dbReference type="ARBA" id="ARBA00023242"/>
    </source>
</evidence>
<dbReference type="CDD" id="cd01648">
    <property type="entry name" value="TERT"/>
    <property type="match status" value="1"/>
</dbReference>
<evidence type="ECO:0000256" key="14">
    <source>
        <dbReference type="RuleBase" id="RU365061"/>
    </source>
</evidence>
<comment type="similarity">
    <text evidence="1 14">Belongs to the reverse transcriptase family. Telomerase subfamily.</text>
</comment>
<evidence type="ECO:0000256" key="6">
    <source>
        <dbReference type="ARBA" id="ARBA00022695"/>
    </source>
</evidence>
<dbReference type="GO" id="GO:0070034">
    <property type="term" value="F:telomerase RNA binding"/>
    <property type="evidence" value="ECO:0007669"/>
    <property type="project" value="TreeGrafter"/>
</dbReference>
<evidence type="ECO:0000256" key="3">
    <source>
        <dbReference type="ARBA" id="ARBA00016182"/>
    </source>
</evidence>
<dbReference type="PROSITE" id="PS50878">
    <property type="entry name" value="RT_POL"/>
    <property type="match status" value="1"/>
</dbReference>
<evidence type="ECO:0000256" key="10">
    <source>
        <dbReference type="ARBA" id="ARBA00022918"/>
    </source>
</evidence>
<dbReference type="WBParaSite" id="EEL_0000205601-mRNA-1">
    <property type="protein sequence ID" value="EEL_0000205601-mRNA-1"/>
    <property type="gene ID" value="EEL_0000205601"/>
</dbReference>
<dbReference type="InterPro" id="IPR021891">
    <property type="entry name" value="Telomerase_RBD"/>
</dbReference>
<dbReference type="Gene3D" id="3.30.70.2630">
    <property type="match status" value="1"/>
</dbReference>
<dbReference type="Pfam" id="PF12009">
    <property type="entry name" value="Telomerase_RBD"/>
    <property type="match status" value="1"/>
</dbReference>
<evidence type="ECO:0000256" key="4">
    <source>
        <dbReference type="ARBA" id="ARBA00022454"/>
    </source>
</evidence>
<dbReference type="PANTHER" id="PTHR12066:SF0">
    <property type="entry name" value="TELOMERASE REVERSE TRANSCRIPTASE"/>
    <property type="match status" value="1"/>
</dbReference>
<evidence type="ECO:0000256" key="7">
    <source>
        <dbReference type="ARBA" id="ARBA00022723"/>
    </source>
</evidence>
<proteinExistence type="inferred from homology"/>
<keyword evidence="7 14" id="KW-0479">Metal-binding</keyword>
<dbReference type="Gene3D" id="1.10.132.70">
    <property type="match status" value="1"/>
</dbReference>
<comment type="function">
    <text evidence="14">Telomerase is a ribonucleoprotein enzyme essential for the replication of chromosome termini in most eukaryotes. It elongates telomeres. It is a reverse transcriptase that adds simple sequence repeats to chromosome ends by copying a template sequence within the RNA component of the enzyme.</text>
</comment>
<evidence type="ECO:0000313" key="17">
    <source>
        <dbReference type="WBParaSite" id="EEL_0000205601-mRNA-1"/>
    </source>
</evidence>
<feature type="domain" description="Reverse transcriptase" evidence="15">
    <location>
        <begin position="231"/>
        <end position="533"/>
    </location>
</feature>
<dbReference type="GO" id="GO:0000781">
    <property type="term" value="C:chromosome, telomeric region"/>
    <property type="evidence" value="ECO:0007669"/>
    <property type="project" value="UniProtKB-SubCell"/>
</dbReference>
<dbReference type="InterPro" id="IPR043502">
    <property type="entry name" value="DNA/RNA_pol_sf"/>
</dbReference>
<reference evidence="17" key="1">
    <citation type="submission" date="2017-02" db="UniProtKB">
        <authorList>
            <consortium name="WormBaseParasite"/>
        </authorList>
    </citation>
    <scope>IDENTIFICATION</scope>
</reference>
<dbReference type="GO" id="GO:0042162">
    <property type="term" value="F:telomeric DNA binding"/>
    <property type="evidence" value="ECO:0007669"/>
    <property type="project" value="TreeGrafter"/>
</dbReference>
<evidence type="ECO:0000256" key="2">
    <source>
        <dbReference type="ARBA" id="ARBA00012493"/>
    </source>
</evidence>
<evidence type="ECO:0000313" key="16">
    <source>
        <dbReference type="Proteomes" id="UP000050640"/>
    </source>
</evidence>
<dbReference type="GO" id="GO:0046872">
    <property type="term" value="F:metal ion binding"/>
    <property type="evidence" value="ECO:0007669"/>
    <property type="project" value="UniProtKB-KW"/>
</dbReference>
<evidence type="ECO:0000256" key="1">
    <source>
        <dbReference type="ARBA" id="ARBA00008001"/>
    </source>
</evidence>
<evidence type="ECO:0000256" key="8">
    <source>
        <dbReference type="ARBA" id="ARBA00022842"/>
    </source>
</evidence>
<protein>
    <recommendedName>
        <fullName evidence="3 14">Telomerase reverse transcriptase</fullName>
        <ecNumber evidence="2 14">2.7.7.49</ecNumber>
    </recommendedName>
    <alternativeName>
        <fullName evidence="12 14">Telomerase catalytic subunit</fullName>
    </alternativeName>
</protein>
<dbReference type="InterPro" id="IPR003545">
    <property type="entry name" value="Telomerase_RT"/>
</dbReference>
<comment type="catalytic activity">
    <reaction evidence="13 14">
        <text>DNA(n) + a 2'-deoxyribonucleoside 5'-triphosphate = DNA(n+1) + diphosphate</text>
        <dbReference type="Rhea" id="RHEA:22508"/>
        <dbReference type="Rhea" id="RHEA-COMP:17339"/>
        <dbReference type="Rhea" id="RHEA-COMP:17340"/>
        <dbReference type="ChEBI" id="CHEBI:33019"/>
        <dbReference type="ChEBI" id="CHEBI:61560"/>
        <dbReference type="ChEBI" id="CHEBI:173112"/>
        <dbReference type="EC" id="2.7.7.49"/>
    </reaction>
</comment>
<keyword evidence="4 14" id="KW-0158">Chromosome</keyword>
<evidence type="ECO:0000256" key="5">
    <source>
        <dbReference type="ARBA" id="ARBA00022679"/>
    </source>
</evidence>
<dbReference type="PANTHER" id="PTHR12066">
    <property type="entry name" value="TELOMERASE REVERSE TRANSCRIPTASE"/>
    <property type="match status" value="1"/>
</dbReference>
<dbReference type="AlphaFoldDB" id="A0A0R3RKP7"/>
<evidence type="ECO:0000256" key="13">
    <source>
        <dbReference type="ARBA" id="ARBA00048173"/>
    </source>
</evidence>
<organism evidence="16 17">
    <name type="scientific">Elaeophora elaphi</name>
    <dbReference type="NCBI Taxonomy" id="1147741"/>
    <lineage>
        <taxon>Eukaryota</taxon>
        <taxon>Metazoa</taxon>
        <taxon>Ecdysozoa</taxon>
        <taxon>Nematoda</taxon>
        <taxon>Chromadorea</taxon>
        <taxon>Rhabditida</taxon>
        <taxon>Spirurina</taxon>
        <taxon>Spiruromorpha</taxon>
        <taxon>Filarioidea</taxon>
        <taxon>Onchocercidae</taxon>
        <taxon>Elaeophora</taxon>
    </lineage>
</organism>
<evidence type="ECO:0000259" key="15">
    <source>
        <dbReference type="PROSITE" id="PS50878"/>
    </source>
</evidence>
<dbReference type="SUPFAM" id="SSF56672">
    <property type="entry name" value="DNA/RNA polymerases"/>
    <property type="match status" value="1"/>
</dbReference>
<dbReference type="Proteomes" id="UP000050640">
    <property type="component" value="Unplaced"/>
</dbReference>
<comment type="subcellular location">
    <subcellularLocation>
        <location evidence="14">Nucleus</location>
    </subcellularLocation>
    <subcellularLocation>
        <location evidence="14">Chromosome</location>
        <location evidence="14">Telomere</location>
    </subcellularLocation>
</comment>
<dbReference type="SMART" id="SM00975">
    <property type="entry name" value="Telomerase_RBD"/>
    <property type="match status" value="1"/>
</dbReference>
<name>A0A0R3RKP7_9BILA</name>
<keyword evidence="11 14" id="KW-0539">Nucleus</keyword>
<dbReference type="InterPro" id="IPR000477">
    <property type="entry name" value="RT_dom"/>
</dbReference>
<dbReference type="STRING" id="1147741.A0A0R3RKP7"/>
<dbReference type="GO" id="GO:0007004">
    <property type="term" value="P:telomere maintenance via telomerase"/>
    <property type="evidence" value="ECO:0007669"/>
    <property type="project" value="TreeGrafter"/>
</dbReference>
<keyword evidence="16" id="KW-1185">Reference proteome</keyword>
<dbReference type="EC" id="2.7.7.49" evidence="2 14"/>
<dbReference type="GO" id="GO:0003720">
    <property type="term" value="F:telomerase activity"/>
    <property type="evidence" value="ECO:0007669"/>
    <property type="project" value="InterPro"/>
</dbReference>
<sequence>MTEQRKFFIAARMCFRSTDRSWLNHRHGRMTHYIDNISLCTEMIGAENFGKLDHLQQLLLKEMCSHIRRRLAALSIQYSLKHTVPRLDDFDVESLLKKSVTYAQYRAFMRAIFGYLLPRELIGKCNMEPAVDRISSILFKLGFDESIRLSDLFSVPFKTSALKWSRYLQSYELCCIHRKFMLWLLEFSVHITRAAFYVTPETRTKLLRFYRKDIWKRIESHSFHLLSKKRDLKQVKGVVRSAVGAQVRFLPKNSGTRSLIVPTGKSFVRQYSAIALKIVTVVIDLVCTKQRKCSKELPLTGAAIWNGISGFPKRFRRFMQMNGSTRIYAVKTDVRDCFDCINHNILRSILRKLILLTKHFRLNANVIGMSCLIFARRCGFGCGIDDHNCNLLELCVTGEMIMWFLETYVISKEFKYRNGIYRAFRGIPQGNHASTRLCDLYLGAADCERYFELMKRRDTLLIRYVDDYLLLTTDMNVAQKFLKVMHHGADDNYSIIADSTKTVINFYCDCSELLISGKMVGPYSAVPWCGYIIYPSLRKYCIDWAKIHSEKAIACRIVHKISSREKRIAVLRFLKASLLE</sequence>
<keyword evidence="5 14" id="KW-0808">Transferase</keyword>
<dbReference type="PRINTS" id="PR01365">
    <property type="entry name" value="TELOMERASERT"/>
</dbReference>
<dbReference type="GO" id="GO:0000333">
    <property type="term" value="C:telomerase catalytic core complex"/>
    <property type="evidence" value="ECO:0007669"/>
    <property type="project" value="TreeGrafter"/>
</dbReference>
<accession>A0A0R3RKP7</accession>
<keyword evidence="10 14" id="KW-0695">RNA-directed DNA polymerase</keyword>
<keyword evidence="9 14" id="KW-0779">Telomere</keyword>
<keyword evidence="6 14" id="KW-0548">Nucleotidyltransferase</keyword>
<evidence type="ECO:0000256" key="9">
    <source>
        <dbReference type="ARBA" id="ARBA00022895"/>
    </source>
</evidence>